<sequence length="429" mass="46474">MTEPNGSNRRTFLKSSTLAVGGAVATQVGLNPTAHAAGSDVIKVGLIGCGGRGTGAAEQICIASQPNKNVKLHAMGDLFLDHLETARKRLTGAVGDQVDVSKERCFTGFDAFQKVIDSGVDLVILASPPGFRPMMIEAAVKAGKNIFTEKPVAVDGPGIRKVLAAAEEAKKKGLAVVAGTQRRHQASYVECMKRIHDGAVGEITGGQCYWNQGGLWMKPRETSWSDMEWQVRNWLYFTWLSGDHIVEQHVHNLDVINWALGAHPVRAVGMGGRQVRTSPDYGHIFDHFATDLEYPGGVHVMSMARQIEGCEKNISETVVGTAGKWSSASSRLQFTGKSKYRFNEKATDPYVQEHIDLLASIREGKPLNELQTVAESTLTAIMCRMSAYTGQAVTWEQALNSKQDLLPETLAMGNLPVPPVAIPGQTPLI</sequence>
<accession>A0AAU7CCX8</accession>
<dbReference type="PROSITE" id="PS51318">
    <property type="entry name" value="TAT"/>
    <property type="match status" value="1"/>
</dbReference>
<dbReference type="InterPro" id="IPR055170">
    <property type="entry name" value="GFO_IDH_MocA-like_dom"/>
</dbReference>
<dbReference type="PANTHER" id="PTHR43818:SF5">
    <property type="entry name" value="OXIDOREDUCTASE FAMILY PROTEIN"/>
    <property type="match status" value="1"/>
</dbReference>
<dbReference type="EMBL" id="CP155447">
    <property type="protein sequence ID" value="XBH02945.1"/>
    <property type="molecule type" value="Genomic_DNA"/>
</dbReference>
<dbReference type="AlphaFoldDB" id="A0AAU7CCX8"/>
<name>A0AAU7CCX8_9BACT</name>
<dbReference type="InterPro" id="IPR006311">
    <property type="entry name" value="TAT_signal"/>
</dbReference>
<organism evidence="3">
    <name type="scientific">Singulisphaera sp. Ch08</name>
    <dbReference type="NCBI Taxonomy" id="3120278"/>
    <lineage>
        <taxon>Bacteria</taxon>
        <taxon>Pseudomonadati</taxon>
        <taxon>Planctomycetota</taxon>
        <taxon>Planctomycetia</taxon>
        <taxon>Isosphaerales</taxon>
        <taxon>Isosphaeraceae</taxon>
        <taxon>Singulisphaera</taxon>
    </lineage>
</organism>
<dbReference type="GO" id="GO:0000166">
    <property type="term" value="F:nucleotide binding"/>
    <property type="evidence" value="ECO:0007669"/>
    <property type="project" value="InterPro"/>
</dbReference>
<evidence type="ECO:0000259" key="1">
    <source>
        <dbReference type="Pfam" id="PF01408"/>
    </source>
</evidence>
<dbReference type="SUPFAM" id="SSF55347">
    <property type="entry name" value="Glyceraldehyde-3-phosphate dehydrogenase-like, C-terminal domain"/>
    <property type="match status" value="1"/>
</dbReference>
<dbReference type="RefSeq" id="WP_406695686.1">
    <property type="nucleotide sequence ID" value="NZ_CP155447.1"/>
</dbReference>
<protein>
    <submittedName>
        <fullName evidence="3">Gfo/Idh/MocA family oxidoreductase</fullName>
    </submittedName>
</protein>
<dbReference type="Gene3D" id="3.30.360.10">
    <property type="entry name" value="Dihydrodipicolinate Reductase, domain 2"/>
    <property type="match status" value="1"/>
</dbReference>
<feature type="domain" description="Gfo/Idh/MocA-like oxidoreductase N-terminal" evidence="1">
    <location>
        <begin position="42"/>
        <end position="172"/>
    </location>
</feature>
<reference evidence="3" key="1">
    <citation type="submission" date="2024-05" db="EMBL/GenBank/DDBJ databases">
        <title>Planctomycetes of the genus Singulisphaera possess chitinolytic capabilities.</title>
        <authorList>
            <person name="Ivanova A."/>
        </authorList>
    </citation>
    <scope>NUCLEOTIDE SEQUENCE</scope>
    <source>
        <strain evidence="3">Ch08T</strain>
    </source>
</reference>
<dbReference type="Pfam" id="PF22725">
    <property type="entry name" value="GFO_IDH_MocA_C3"/>
    <property type="match status" value="1"/>
</dbReference>
<dbReference type="SUPFAM" id="SSF51735">
    <property type="entry name" value="NAD(P)-binding Rossmann-fold domains"/>
    <property type="match status" value="1"/>
</dbReference>
<evidence type="ECO:0000259" key="2">
    <source>
        <dbReference type="Pfam" id="PF22725"/>
    </source>
</evidence>
<feature type="domain" description="GFO/IDH/MocA-like oxidoreductase" evidence="2">
    <location>
        <begin position="191"/>
        <end position="324"/>
    </location>
</feature>
<dbReference type="Pfam" id="PF01408">
    <property type="entry name" value="GFO_IDH_MocA"/>
    <property type="match status" value="1"/>
</dbReference>
<evidence type="ECO:0000313" key="3">
    <source>
        <dbReference type="EMBL" id="XBH02945.1"/>
    </source>
</evidence>
<dbReference type="Gene3D" id="3.40.50.720">
    <property type="entry name" value="NAD(P)-binding Rossmann-like Domain"/>
    <property type="match status" value="1"/>
</dbReference>
<dbReference type="InterPro" id="IPR000683">
    <property type="entry name" value="Gfo/Idh/MocA-like_OxRdtase_N"/>
</dbReference>
<dbReference type="PANTHER" id="PTHR43818">
    <property type="entry name" value="BCDNA.GH03377"/>
    <property type="match status" value="1"/>
</dbReference>
<dbReference type="InterPro" id="IPR050463">
    <property type="entry name" value="Gfo/Idh/MocA_oxidrdct_glycsds"/>
</dbReference>
<proteinExistence type="predicted"/>
<dbReference type="InterPro" id="IPR036291">
    <property type="entry name" value="NAD(P)-bd_dom_sf"/>
</dbReference>
<gene>
    <name evidence="3" type="ORF">V5E97_32245</name>
</gene>